<comment type="cofactor">
    <cofactor evidence="2">
        <name>a divalent metal cation</name>
        <dbReference type="ChEBI" id="CHEBI:60240"/>
    </cofactor>
</comment>
<name>A0A1Q4V8R7_9ACTN</name>
<feature type="binding site" evidence="13">
    <location>
        <position position="119"/>
    </location>
    <ligand>
        <name>Mg(2+)</name>
        <dbReference type="ChEBI" id="CHEBI:18420"/>
    </ligand>
</feature>
<evidence type="ECO:0000256" key="11">
    <source>
        <dbReference type="ARBA" id="ARBA00032305"/>
    </source>
</evidence>
<organism evidence="14 15">
    <name type="scientific">Streptomyces uncialis</name>
    <dbReference type="NCBI Taxonomy" id="1048205"/>
    <lineage>
        <taxon>Bacteria</taxon>
        <taxon>Bacillati</taxon>
        <taxon>Actinomycetota</taxon>
        <taxon>Actinomycetes</taxon>
        <taxon>Kitasatosporales</taxon>
        <taxon>Streptomycetaceae</taxon>
        <taxon>Streptomyces</taxon>
    </lineage>
</organism>
<keyword evidence="13" id="KW-0460">Magnesium</keyword>
<evidence type="ECO:0000256" key="13">
    <source>
        <dbReference type="PIRSR" id="PIRSR605493-1"/>
    </source>
</evidence>
<reference evidence="14 15" key="1">
    <citation type="submission" date="2015-06" db="EMBL/GenBank/DDBJ databases">
        <title>Cloning and characterization of the uncialamcin biosynthetic gene cluster.</title>
        <authorList>
            <person name="Yan X."/>
            <person name="Huang T."/>
            <person name="Ge H."/>
            <person name="Shen B."/>
        </authorList>
    </citation>
    <scope>NUCLEOTIDE SEQUENCE [LARGE SCALE GENOMIC DNA]</scope>
    <source>
        <strain evidence="14 15">DCA2648</strain>
    </source>
</reference>
<dbReference type="InterPro" id="IPR005493">
    <property type="entry name" value="RraA/RraA-like"/>
</dbReference>
<comment type="catalytic activity">
    <reaction evidence="1">
        <text>4-hydroxy-4-methyl-2-oxoglutarate = 2 pyruvate</text>
        <dbReference type="Rhea" id="RHEA:22748"/>
        <dbReference type="ChEBI" id="CHEBI:15361"/>
        <dbReference type="ChEBI" id="CHEBI:58276"/>
        <dbReference type="EC" id="4.1.3.17"/>
    </reaction>
</comment>
<dbReference type="GO" id="GO:0047443">
    <property type="term" value="F:4-hydroxy-4-methyl-2-oxoglutarate aldolase activity"/>
    <property type="evidence" value="ECO:0007669"/>
    <property type="project" value="UniProtKB-EC"/>
</dbReference>
<evidence type="ECO:0000256" key="5">
    <source>
        <dbReference type="ARBA" id="ARBA00012213"/>
    </source>
</evidence>
<dbReference type="SUPFAM" id="SSF89562">
    <property type="entry name" value="RraA-like"/>
    <property type="match status" value="1"/>
</dbReference>
<dbReference type="CDD" id="cd16841">
    <property type="entry name" value="RraA_family"/>
    <property type="match status" value="1"/>
</dbReference>
<evidence type="ECO:0000256" key="2">
    <source>
        <dbReference type="ARBA" id="ARBA00001968"/>
    </source>
</evidence>
<evidence type="ECO:0000256" key="7">
    <source>
        <dbReference type="ARBA" id="ARBA00016549"/>
    </source>
</evidence>
<comment type="cofactor">
    <cofactor evidence="13">
        <name>Mg(2+)</name>
        <dbReference type="ChEBI" id="CHEBI:18420"/>
    </cofactor>
</comment>
<comment type="subunit">
    <text evidence="4">Homotrimer.</text>
</comment>
<dbReference type="PANTHER" id="PTHR33254">
    <property type="entry name" value="4-HYDROXY-4-METHYL-2-OXOGLUTARATE ALDOLASE 3-RELATED"/>
    <property type="match status" value="1"/>
</dbReference>
<dbReference type="Pfam" id="PF03737">
    <property type="entry name" value="RraA-like"/>
    <property type="match status" value="1"/>
</dbReference>
<dbReference type="AlphaFoldDB" id="A0A1Q4V8R7"/>
<evidence type="ECO:0000313" key="14">
    <source>
        <dbReference type="EMBL" id="OKH94248.1"/>
    </source>
</evidence>
<dbReference type="PANTHER" id="PTHR33254:SF4">
    <property type="entry name" value="4-HYDROXY-4-METHYL-2-OXOGLUTARATE ALDOLASE 3-RELATED"/>
    <property type="match status" value="1"/>
</dbReference>
<evidence type="ECO:0000256" key="9">
    <source>
        <dbReference type="ARBA" id="ARBA00029596"/>
    </source>
</evidence>
<dbReference type="GO" id="GO:0008948">
    <property type="term" value="F:oxaloacetate decarboxylase activity"/>
    <property type="evidence" value="ECO:0007669"/>
    <property type="project" value="UniProtKB-EC"/>
</dbReference>
<dbReference type="RefSeq" id="WP_073789077.1">
    <property type="nucleotide sequence ID" value="NZ_LFBV01000003.1"/>
</dbReference>
<comment type="similarity">
    <text evidence="3">Belongs to the class II aldolase/RraA-like family.</text>
</comment>
<proteinExistence type="inferred from homology"/>
<feature type="binding site" evidence="13">
    <location>
        <position position="118"/>
    </location>
    <ligand>
        <name>substrate</name>
    </ligand>
</feature>
<evidence type="ECO:0000256" key="1">
    <source>
        <dbReference type="ARBA" id="ARBA00001342"/>
    </source>
</evidence>
<dbReference type="EC" id="4.1.3.17" evidence="5"/>
<evidence type="ECO:0000256" key="4">
    <source>
        <dbReference type="ARBA" id="ARBA00011233"/>
    </source>
</evidence>
<dbReference type="Proteomes" id="UP000186455">
    <property type="component" value="Unassembled WGS sequence"/>
</dbReference>
<dbReference type="Gene3D" id="3.50.30.40">
    <property type="entry name" value="Ribonuclease E inhibitor RraA/RraA-like"/>
    <property type="match status" value="1"/>
</dbReference>
<accession>A0A1Q4V8R7</accession>
<dbReference type="GO" id="GO:0046872">
    <property type="term" value="F:metal ion binding"/>
    <property type="evidence" value="ECO:0007669"/>
    <property type="project" value="UniProtKB-KW"/>
</dbReference>
<evidence type="ECO:0000256" key="12">
    <source>
        <dbReference type="ARBA" id="ARBA00047973"/>
    </source>
</evidence>
<sequence length="231" mass="23188">MTTWRFPFASPDRLPAATALADVLQLRGATGWLTPPLRPVRRGPAVPVLAAARTVRLAPGPGPHGLGPLRSLLGEDLTGRVLVIAGASHVPGAVWGEILTEAALARGACGALVEGLVRDVPALERLALPVWALGEATAGPGTGVHVAEVGGPVSPGGVPLTDGTPVLLDDGGAVALPDAPDEAATLLADAAAYSAAEEEVLAALGAGLRMPLAYRPKAALVTRLRGRGPTG</sequence>
<gene>
    <name evidence="14" type="ORF">AB852_16915</name>
</gene>
<dbReference type="EMBL" id="LFBV01000003">
    <property type="protein sequence ID" value="OKH94248.1"/>
    <property type="molecule type" value="Genomic_DNA"/>
</dbReference>
<comment type="function">
    <text evidence="8">Catalyzes the aldol cleavage of 4-hydroxy-4-methyl-2-oxoglutarate (HMG) into 2 molecules of pyruvate. Also contains a secondary oxaloacetate (OAA) decarboxylase activity due to the common pyruvate enolate transition state formed following C-C bond cleavage in the retro-aldol and decarboxylation reactions.</text>
</comment>
<evidence type="ECO:0000256" key="6">
    <source>
        <dbReference type="ARBA" id="ARBA00012947"/>
    </source>
</evidence>
<evidence type="ECO:0000256" key="3">
    <source>
        <dbReference type="ARBA" id="ARBA00008621"/>
    </source>
</evidence>
<protein>
    <recommendedName>
        <fullName evidence="7">Putative 4-hydroxy-4-methyl-2-oxoglutarate aldolase</fullName>
        <ecNumber evidence="6">4.1.1.112</ecNumber>
        <ecNumber evidence="5">4.1.3.17</ecNumber>
    </recommendedName>
    <alternativeName>
        <fullName evidence="11">Oxaloacetate decarboxylase</fullName>
    </alternativeName>
    <alternativeName>
        <fullName evidence="9">Regulator of ribonuclease activity homolog</fullName>
    </alternativeName>
    <alternativeName>
        <fullName evidence="10">RraA-like protein</fullName>
    </alternativeName>
</protein>
<evidence type="ECO:0000256" key="8">
    <source>
        <dbReference type="ARBA" id="ARBA00025046"/>
    </source>
</evidence>
<comment type="catalytic activity">
    <reaction evidence="12">
        <text>oxaloacetate + H(+) = pyruvate + CO2</text>
        <dbReference type="Rhea" id="RHEA:15641"/>
        <dbReference type="ChEBI" id="CHEBI:15361"/>
        <dbReference type="ChEBI" id="CHEBI:15378"/>
        <dbReference type="ChEBI" id="CHEBI:16452"/>
        <dbReference type="ChEBI" id="CHEBI:16526"/>
        <dbReference type="EC" id="4.1.1.112"/>
    </reaction>
</comment>
<dbReference type="InterPro" id="IPR036704">
    <property type="entry name" value="RraA/RraA-like_sf"/>
</dbReference>
<dbReference type="EC" id="4.1.1.112" evidence="6"/>
<evidence type="ECO:0000313" key="15">
    <source>
        <dbReference type="Proteomes" id="UP000186455"/>
    </source>
</evidence>
<dbReference type="STRING" id="1048205.AB852_16915"/>
<keyword evidence="15" id="KW-1185">Reference proteome</keyword>
<comment type="caution">
    <text evidence="14">The sequence shown here is derived from an EMBL/GenBank/DDBJ whole genome shotgun (WGS) entry which is preliminary data.</text>
</comment>
<evidence type="ECO:0000256" key="10">
    <source>
        <dbReference type="ARBA" id="ARBA00030169"/>
    </source>
</evidence>
<feature type="binding site" evidence="13">
    <location>
        <begin position="96"/>
        <end position="99"/>
    </location>
    <ligand>
        <name>substrate</name>
    </ligand>
</feature>
<keyword evidence="13" id="KW-0479">Metal-binding</keyword>